<evidence type="ECO:0000313" key="1">
    <source>
        <dbReference type="EMBL" id="NHZ45009.1"/>
    </source>
</evidence>
<keyword evidence="2" id="KW-1185">Reference proteome</keyword>
<evidence type="ECO:0000313" key="2">
    <source>
        <dbReference type="Proteomes" id="UP000819052"/>
    </source>
</evidence>
<proteinExistence type="predicted"/>
<dbReference type="Pfam" id="PF20137">
    <property type="entry name" value="BubE"/>
    <property type="match status" value="1"/>
</dbReference>
<comment type="caution">
    <text evidence="1">The sequence shown here is derived from an EMBL/GenBank/DDBJ whole genome shotgun (WGS) entry which is preliminary data.</text>
</comment>
<dbReference type="EMBL" id="VVIW01000053">
    <property type="protein sequence ID" value="NHZ45009.1"/>
    <property type="molecule type" value="Genomic_DNA"/>
</dbReference>
<dbReference type="Proteomes" id="UP000819052">
    <property type="component" value="Unassembled WGS sequence"/>
</dbReference>
<organism evidence="1 2">
    <name type="scientific">Massilia aquatica</name>
    <dbReference type="NCBI Taxonomy" id="2609000"/>
    <lineage>
        <taxon>Bacteria</taxon>
        <taxon>Pseudomonadati</taxon>
        <taxon>Pseudomonadota</taxon>
        <taxon>Betaproteobacteria</taxon>
        <taxon>Burkholderiales</taxon>
        <taxon>Oxalobacteraceae</taxon>
        <taxon>Telluria group</taxon>
        <taxon>Massilia</taxon>
    </lineage>
</organism>
<dbReference type="RefSeq" id="WP_167082224.1">
    <property type="nucleotide sequence ID" value="NZ_VVIW01000053.1"/>
</dbReference>
<protein>
    <submittedName>
        <fullName evidence="1">Uncharacterized protein</fullName>
    </submittedName>
</protein>
<accession>A0ABX0MF52</accession>
<sequence>MMRYQTLEHRFVCNVPRELERGVLYVSMDYATAVHSCCCGCGDRVVTPFTPTDWRMTFDGESISLYPSVGNWNQECRSHYLIQQNRVLEAGGWSNSQIDTEVHHDKKAKAAYYSQQRDVQSGFSSTAAGYISSPATEVNARPLPSVWSRFKVWLTR</sequence>
<gene>
    <name evidence="1" type="ORF">F1609_33430</name>
</gene>
<reference evidence="1 2" key="1">
    <citation type="submission" date="2019-09" db="EMBL/GenBank/DDBJ databases">
        <title>Taxonomy of Antarctic Massilia spp.: description of Massilia rubra sp. nov., Massilia aquatica sp. nov., Massilia mucilaginosa sp. nov., Massilia frigida sp. nov. isolated from streams, lakes and regoliths.</title>
        <authorList>
            <person name="Holochova P."/>
            <person name="Sedlacek I."/>
            <person name="Kralova S."/>
            <person name="Maslanova I."/>
            <person name="Busse H.-J."/>
            <person name="Stankova E."/>
            <person name="Vrbovska V."/>
            <person name="Kovarovic V."/>
            <person name="Bartak M."/>
            <person name="Svec P."/>
            <person name="Pantucek R."/>
        </authorList>
    </citation>
    <scope>NUCLEOTIDE SEQUENCE [LARGE SCALE GENOMIC DNA]</scope>
    <source>
        <strain evidence="1 2">CCM 8693</strain>
    </source>
</reference>
<name>A0ABX0MF52_9BURK</name>
<dbReference type="InterPro" id="IPR045384">
    <property type="entry name" value="DUF6527"/>
</dbReference>